<proteinExistence type="predicted"/>
<dbReference type="EMBL" id="JAAWVQ010162873">
    <property type="protein sequence ID" value="MBN3287040.1"/>
    <property type="molecule type" value="Genomic_DNA"/>
</dbReference>
<dbReference type="Proteomes" id="UP001166093">
    <property type="component" value="Unassembled WGS sequence"/>
</dbReference>
<feature type="non-terminal residue" evidence="2">
    <location>
        <position position="1"/>
    </location>
</feature>
<name>A0ABS2YLH5_POLSP</name>
<gene>
    <name evidence="2" type="primary">Zbed5_5</name>
    <name evidence="2" type="ORF">GTO93_0006284</name>
</gene>
<dbReference type="PANTHER" id="PTHR45913">
    <property type="entry name" value="EPM2A-INTERACTING PROTEIN 1"/>
    <property type="match status" value="1"/>
</dbReference>
<feature type="compositionally biased region" description="Low complexity" evidence="1">
    <location>
        <begin position="22"/>
        <end position="33"/>
    </location>
</feature>
<accession>A0ABS2YLH5</accession>
<evidence type="ECO:0000313" key="2">
    <source>
        <dbReference type="EMBL" id="MBN3287040.1"/>
    </source>
</evidence>
<feature type="non-terminal residue" evidence="2">
    <location>
        <position position="315"/>
    </location>
</feature>
<evidence type="ECO:0000256" key="1">
    <source>
        <dbReference type="SAM" id="MobiDB-lite"/>
    </source>
</evidence>
<sequence length="315" mass="35492">MDRWLKSGKLGKGGIHRDQQESSAATVSADSTTTADCSGVNAEEALHDLQVQPGKCETEQDKERVSKKHKYDESYIELGFTWTGDAGYPQQQCVLCCEVLSNSRLKPFLLHWYLETKHNQMKDKLAQFFKRKLEELKTSKKIMQLNSCIGNINALQAAYLVSCRMAKTGKPHTVAEDLIISAAKDMVRCMLDESMDLGSLANLLVYVRYMHESTMHEDFLLCCPVPTRTTGEDIYLLFDNFLCEHRIDWSRCVGICTDGAKSMTGKHSGVMVCIQAVATESTELLNSRIFVTLCDEMGSDHSMLLLHTDIRWLSI</sequence>
<evidence type="ECO:0000313" key="3">
    <source>
        <dbReference type="Proteomes" id="UP001166093"/>
    </source>
</evidence>
<reference evidence="2" key="1">
    <citation type="journal article" date="2021" name="Cell">
        <title>Tracing the genetic footprints of vertebrate landing in non-teleost ray-finned fishes.</title>
        <authorList>
            <person name="Bi X."/>
            <person name="Wang K."/>
            <person name="Yang L."/>
            <person name="Pan H."/>
            <person name="Jiang H."/>
            <person name="Wei Q."/>
            <person name="Fang M."/>
            <person name="Yu H."/>
            <person name="Zhu C."/>
            <person name="Cai Y."/>
            <person name="He Y."/>
            <person name="Gan X."/>
            <person name="Zeng H."/>
            <person name="Yu D."/>
            <person name="Zhu Y."/>
            <person name="Jiang H."/>
            <person name="Qiu Q."/>
            <person name="Yang H."/>
            <person name="Zhang Y.E."/>
            <person name="Wang W."/>
            <person name="Zhu M."/>
            <person name="He S."/>
            <person name="Zhang G."/>
        </authorList>
    </citation>
    <scope>NUCLEOTIDE SEQUENCE</scope>
    <source>
        <strain evidence="2">Pddl_001</strain>
    </source>
</reference>
<keyword evidence="3" id="KW-1185">Reference proteome</keyword>
<comment type="caution">
    <text evidence="2">The sequence shown here is derived from an EMBL/GenBank/DDBJ whole genome shotgun (WGS) entry which is preliminary data.</text>
</comment>
<dbReference type="PANTHER" id="PTHR45913:SF19">
    <property type="entry name" value="LOW QUALITY PROTEIN: ZINC FINGER BED DOMAIN-CONTAINING PROTEIN 5-LIKE"/>
    <property type="match status" value="1"/>
</dbReference>
<organism evidence="2 3">
    <name type="scientific">Polyodon spathula</name>
    <name type="common">North American paddlefish</name>
    <name type="synonym">Squalus spathula</name>
    <dbReference type="NCBI Taxonomy" id="7913"/>
    <lineage>
        <taxon>Eukaryota</taxon>
        <taxon>Metazoa</taxon>
        <taxon>Chordata</taxon>
        <taxon>Craniata</taxon>
        <taxon>Vertebrata</taxon>
        <taxon>Euteleostomi</taxon>
        <taxon>Actinopterygii</taxon>
        <taxon>Chondrostei</taxon>
        <taxon>Acipenseriformes</taxon>
        <taxon>Polyodontidae</taxon>
        <taxon>Polyodon</taxon>
    </lineage>
</organism>
<protein>
    <submittedName>
        <fullName evidence="2">ZBED5 protein</fullName>
    </submittedName>
</protein>
<feature type="region of interest" description="Disordered" evidence="1">
    <location>
        <begin position="1"/>
        <end position="33"/>
    </location>
</feature>